<dbReference type="EMBL" id="JAVXUP010004781">
    <property type="protein sequence ID" value="KAK2996709.1"/>
    <property type="molecule type" value="Genomic_DNA"/>
</dbReference>
<dbReference type="Gene3D" id="2.60.40.150">
    <property type="entry name" value="C2 domain"/>
    <property type="match status" value="1"/>
</dbReference>
<feature type="region of interest" description="Disordered" evidence="1">
    <location>
        <begin position="159"/>
        <end position="187"/>
    </location>
</feature>
<accession>A0AA88RUU2</accession>
<dbReference type="PROSITE" id="PS50004">
    <property type="entry name" value="C2"/>
    <property type="match status" value="1"/>
</dbReference>
<proteinExistence type="predicted"/>
<dbReference type="InterPro" id="IPR044750">
    <property type="entry name" value="C2_SRC2/BAP"/>
</dbReference>
<feature type="domain" description="C2" evidence="2">
    <location>
        <begin position="1"/>
        <end position="121"/>
    </location>
</feature>
<evidence type="ECO:0000313" key="5">
    <source>
        <dbReference type="Proteomes" id="UP001188597"/>
    </source>
</evidence>
<organism evidence="3 5">
    <name type="scientific">Escallonia herrerae</name>
    <dbReference type="NCBI Taxonomy" id="1293975"/>
    <lineage>
        <taxon>Eukaryota</taxon>
        <taxon>Viridiplantae</taxon>
        <taxon>Streptophyta</taxon>
        <taxon>Embryophyta</taxon>
        <taxon>Tracheophyta</taxon>
        <taxon>Spermatophyta</taxon>
        <taxon>Magnoliopsida</taxon>
        <taxon>eudicotyledons</taxon>
        <taxon>Gunneridae</taxon>
        <taxon>Pentapetalae</taxon>
        <taxon>asterids</taxon>
        <taxon>campanulids</taxon>
        <taxon>Escalloniales</taxon>
        <taxon>Escalloniaceae</taxon>
        <taxon>Escallonia</taxon>
    </lineage>
</organism>
<dbReference type="InterPro" id="IPR035892">
    <property type="entry name" value="C2_domain_sf"/>
</dbReference>
<dbReference type="AlphaFoldDB" id="A0AA88RUU2"/>
<dbReference type="Proteomes" id="UP001188597">
    <property type="component" value="Unassembled WGS sequence"/>
</dbReference>
<dbReference type="Pfam" id="PF00168">
    <property type="entry name" value="C2"/>
    <property type="match status" value="1"/>
</dbReference>
<dbReference type="SUPFAM" id="SSF49562">
    <property type="entry name" value="C2 domain (Calcium/lipid-binding domain, CaLB)"/>
    <property type="match status" value="1"/>
</dbReference>
<dbReference type="PANTHER" id="PTHR32246:SF22">
    <property type="entry name" value="C2 DOMAIN-CONTAINING PROTEIN"/>
    <property type="match status" value="1"/>
</dbReference>
<evidence type="ECO:0000259" key="2">
    <source>
        <dbReference type="PROSITE" id="PS50004"/>
    </source>
</evidence>
<name>A0AA88RUU2_9ASTE</name>
<dbReference type="CDD" id="cd04051">
    <property type="entry name" value="C2_SRC2_like"/>
    <property type="match status" value="1"/>
</dbReference>
<dbReference type="SMART" id="SM00239">
    <property type="entry name" value="C2"/>
    <property type="match status" value="1"/>
</dbReference>
<evidence type="ECO:0000256" key="1">
    <source>
        <dbReference type="SAM" id="MobiDB-lite"/>
    </source>
</evidence>
<dbReference type="GO" id="GO:0006952">
    <property type="term" value="P:defense response"/>
    <property type="evidence" value="ECO:0007669"/>
    <property type="project" value="InterPro"/>
</dbReference>
<evidence type="ECO:0000313" key="3">
    <source>
        <dbReference type="EMBL" id="KAK2996709.1"/>
    </source>
</evidence>
<sequence length="215" mass="24188">MEEENLVEGRRFHLTLVEARDLEHVRCFEFLKMKVYAKVSISDNPCQVMRTPTNRNGGENPTFTHHMTFPILEESLQSRRTRLHIELHSEGSAWTGGSKYIGEANVWISELFDAENEHGGSEIKIVQVRKGAKSSRGELEFSCWFGVKGTFPSSAMYPTKETPGRHSRLAEKAVEGEAEGRPKRQRVRPIEPALPSSLILFSVSFGLSISVPFGV</sequence>
<dbReference type="InterPro" id="IPR000008">
    <property type="entry name" value="C2_dom"/>
</dbReference>
<keyword evidence="5" id="KW-1185">Reference proteome</keyword>
<protein>
    <recommendedName>
        <fullName evidence="2">C2 domain-containing protein</fullName>
    </recommendedName>
</protein>
<comment type="caution">
    <text evidence="3">The sequence shown here is derived from an EMBL/GenBank/DDBJ whole genome shotgun (WGS) entry which is preliminary data.</text>
</comment>
<gene>
    <name evidence="4" type="ORF">RJ639_018773</name>
    <name evidence="3" type="ORF">RJ639_026337</name>
</gene>
<feature type="compositionally biased region" description="Basic and acidic residues" evidence="1">
    <location>
        <begin position="162"/>
        <end position="182"/>
    </location>
</feature>
<reference evidence="3" key="1">
    <citation type="submission" date="2022-12" db="EMBL/GenBank/DDBJ databases">
        <title>Draft genome assemblies for two species of Escallonia (Escalloniales).</title>
        <authorList>
            <person name="Chanderbali A."/>
            <person name="Dervinis C."/>
            <person name="Anghel I."/>
            <person name="Soltis D."/>
            <person name="Soltis P."/>
            <person name="Zapata F."/>
        </authorList>
    </citation>
    <scope>NUCLEOTIDE SEQUENCE</scope>
    <source>
        <strain evidence="3">UCBG64.0493</strain>
        <tissue evidence="3">Leaf</tissue>
    </source>
</reference>
<dbReference type="PANTHER" id="PTHR32246">
    <property type="entry name" value="INGRESSION PROTEIN FIC1"/>
    <property type="match status" value="1"/>
</dbReference>
<evidence type="ECO:0000313" key="4">
    <source>
        <dbReference type="EMBL" id="KAK3002930.1"/>
    </source>
</evidence>
<dbReference type="EMBL" id="JAVXUP010002503">
    <property type="protein sequence ID" value="KAK3002930.1"/>
    <property type="molecule type" value="Genomic_DNA"/>
</dbReference>